<evidence type="ECO:0000313" key="12">
    <source>
        <dbReference type="Proteomes" id="UP001210925"/>
    </source>
</evidence>
<dbReference type="EMBL" id="JADGKB010000008">
    <property type="protein sequence ID" value="KAJ3260945.1"/>
    <property type="molecule type" value="Genomic_DNA"/>
</dbReference>
<evidence type="ECO:0000256" key="5">
    <source>
        <dbReference type="ARBA" id="ARBA00022737"/>
    </source>
</evidence>
<dbReference type="InterPro" id="IPR002067">
    <property type="entry name" value="MCP"/>
</dbReference>
<dbReference type="SUPFAM" id="SSF53474">
    <property type="entry name" value="alpha/beta-Hydrolases"/>
    <property type="match status" value="1"/>
</dbReference>
<dbReference type="InterPro" id="IPR018108">
    <property type="entry name" value="MCP_transmembrane"/>
</dbReference>
<comment type="similarity">
    <text evidence="2">Belongs to the mitochondrial carrier (TC 2.A.29) family.</text>
</comment>
<keyword evidence="12" id="KW-1185">Reference proteome</keyword>
<reference evidence="11" key="1">
    <citation type="submission" date="2020-05" db="EMBL/GenBank/DDBJ databases">
        <title>Phylogenomic resolution of chytrid fungi.</title>
        <authorList>
            <person name="Stajich J.E."/>
            <person name="Amses K."/>
            <person name="Simmons R."/>
            <person name="Seto K."/>
            <person name="Myers J."/>
            <person name="Bonds A."/>
            <person name="Quandt C.A."/>
            <person name="Barry K."/>
            <person name="Liu P."/>
            <person name="Grigoriev I."/>
            <person name="Longcore J.E."/>
            <person name="James T.Y."/>
        </authorList>
    </citation>
    <scope>NUCLEOTIDE SEQUENCE</scope>
    <source>
        <strain evidence="11">PLAUS21</strain>
    </source>
</reference>
<dbReference type="PROSITE" id="PS50920">
    <property type="entry name" value="SOLCAR"/>
    <property type="match status" value="3"/>
</dbReference>
<accession>A0AAD5YAG8</accession>
<evidence type="ECO:0000256" key="2">
    <source>
        <dbReference type="ARBA" id="ARBA00006375"/>
    </source>
</evidence>
<evidence type="ECO:0000256" key="6">
    <source>
        <dbReference type="ARBA" id="ARBA00022792"/>
    </source>
</evidence>
<dbReference type="GO" id="GO:0055085">
    <property type="term" value="P:transmembrane transport"/>
    <property type="evidence" value="ECO:0007669"/>
    <property type="project" value="InterPro"/>
</dbReference>
<organism evidence="11 12">
    <name type="scientific">Boothiomyces macroporosus</name>
    <dbReference type="NCBI Taxonomy" id="261099"/>
    <lineage>
        <taxon>Eukaryota</taxon>
        <taxon>Fungi</taxon>
        <taxon>Fungi incertae sedis</taxon>
        <taxon>Chytridiomycota</taxon>
        <taxon>Chytridiomycota incertae sedis</taxon>
        <taxon>Chytridiomycetes</taxon>
        <taxon>Rhizophydiales</taxon>
        <taxon>Terramycetaceae</taxon>
        <taxon>Boothiomyces</taxon>
    </lineage>
</organism>
<dbReference type="AlphaFoldDB" id="A0AAD5YAG8"/>
<evidence type="ECO:0000256" key="1">
    <source>
        <dbReference type="ARBA" id="ARBA00004448"/>
    </source>
</evidence>
<evidence type="ECO:0000256" key="4">
    <source>
        <dbReference type="ARBA" id="ARBA00022692"/>
    </source>
</evidence>
<dbReference type="Gene3D" id="3.40.50.1820">
    <property type="entry name" value="alpha/beta hydrolase"/>
    <property type="match status" value="1"/>
</dbReference>
<keyword evidence="7" id="KW-1133">Transmembrane helix</keyword>
<keyword evidence="4 10" id="KW-0812">Transmembrane</keyword>
<dbReference type="PANTHER" id="PTHR45618">
    <property type="entry name" value="MITOCHONDRIAL DICARBOXYLATE CARRIER-RELATED"/>
    <property type="match status" value="1"/>
</dbReference>
<name>A0AAD5YAG8_9FUNG</name>
<keyword evidence="8" id="KW-0496">Mitochondrion</keyword>
<dbReference type="Pfam" id="PF00153">
    <property type="entry name" value="Mito_carr"/>
    <property type="match status" value="3"/>
</dbReference>
<keyword evidence="9 10" id="KW-0472">Membrane</keyword>
<evidence type="ECO:0000256" key="3">
    <source>
        <dbReference type="ARBA" id="ARBA00022448"/>
    </source>
</evidence>
<feature type="repeat" description="Solcar" evidence="10">
    <location>
        <begin position="110"/>
        <end position="201"/>
    </location>
</feature>
<dbReference type="Proteomes" id="UP001210925">
    <property type="component" value="Unassembled WGS sequence"/>
</dbReference>
<evidence type="ECO:0000256" key="9">
    <source>
        <dbReference type="ARBA" id="ARBA00023136"/>
    </source>
</evidence>
<keyword evidence="3" id="KW-0813">Transport</keyword>
<dbReference type="GO" id="GO:0005743">
    <property type="term" value="C:mitochondrial inner membrane"/>
    <property type="evidence" value="ECO:0007669"/>
    <property type="project" value="UniProtKB-SubCell"/>
</dbReference>
<dbReference type="FunFam" id="1.50.40.10:FF:000009">
    <property type="entry name" value="Mitochondrial 2-oxoglutarate/malate carrier protein"/>
    <property type="match status" value="1"/>
</dbReference>
<evidence type="ECO:0000256" key="8">
    <source>
        <dbReference type="ARBA" id="ARBA00023128"/>
    </source>
</evidence>
<gene>
    <name evidence="11" type="ORF">HK103_006900</name>
</gene>
<protein>
    <submittedName>
        <fullName evidence="11">Uncharacterized protein</fullName>
    </submittedName>
</protein>
<proteinExistence type="inferred from homology"/>
<dbReference type="InterPro" id="IPR023395">
    <property type="entry name" value="MCP_dom_sf"/>
</dbReference>
<evidence type="ECO:0000313" key="11">
    <source>
        <dbReference type="EMBL" id="KAJ3260945.1"/>
    </source>
</evidence>
<feature type="repeat" description="Solcar" evidence="10">
    <location>
        <begin position="21"/>
        <end position="102"/>
    </location>
</feature>
<dbReference type="InterPro" id="IPR029058">
    <property type="entry name" value="AB_hydrolase_fold"/>
</dbReference>
<feature type="repeat" description="Solcar" evidence="10">
    <location>
        <begin position="208"/>
        <end position="298"/>
    </location>
</feature>
<dbReference type="Gene3D" id="1.50.40.10">
    <property type="entry name" value="Mitochondrial carrier domain"/>
    <property type="match status" value="1"/>
</dbReference>
<keyword evidence="5" id="KW-0677">Repeat</keyword>
<comment type="subcellular location">
    <subcellularLocation>
        <location evidence="1">Mitochondrion inner membrane</location>
        <topology evidence="1">Multi-pass membrane protein</topology>
    </subcellularLocation>
</comment>
<keyword evidence="6" id="KW-0999">Mitochondrion inner membrane</keyword>
<dbReference type="PRINTS" id="PR00926">
    <property type="entry name" value="MITOCARRIER"/>
</dbReference>
<dbReference type="SUPFAM" id="SSF103506">
    <property type="entry name" value="Mitochondrial carrier"/>
    <property type="match status" value="1"/>
</dbReference>
<sequence>MQVETTEKRLFTLKKVYEGSKPFLYGGIAGMVATTVIQPIDMIKVSIQVHGKGGTTNPLVVARNLIAQDGFFSLYRGLSAGLLRQATYTTARMGIFRTVSNKLKAEDGSLTFAKRAFAGLVAGGLGSIIGTPCDLALIRMQADSSLPLQERRNYRNVLDALVRITKEEGVLGLWSGCIPTVARAMALNVGMLATYDQSKDLLESQFGKNGATSFASSAVAGFFASAFSLPFDFVKTRIQKMKPDVNGKLPYNGSIDCAIKVAQAEGPMAFYKGFWTFYVRIAPHAMITLLPLLTVKNTNIELSDTWQVLGPFPHGSRELGVDLVSSYGGFENLKYSTADKYPSELVDGGYTTWRTIKRQDDGSVGGIEFDNVRWEFNAKTLGWAAYQHAIYFRSIFRVEEEGSYLFSFDGPITFKIDETAYPGNVYSYPHASDSAVYLEEGIHSIFVYSVLDVRIHGDFVPPKISFRGTITKVQEDVDGGLIAYPNDAILPEVLQNKWISPYASVTIKNGFLGLPFHSHKRNEYDQGWKQVLSVIVLDNNQEKVDVDISEMFTIKLAPGQVFAIPFKFKNIEAPVGPLTIKVQVLDIDSKKTVDFLVGKFEIVTRLEGEAFKITMDGYDSAIQYAYVKTPKYDCSLFTAKKCPVVVALHGAGVEVSNQFWLDAVVQQDYAWVVFPTGRTPWGFDWHGPSFKNIEATLEALVITPGYIKHSQELKGADTDRLVVVGHSNGGQGAWWFASHYPDKVLACVPASGYMKIQIYAPYFLHTGYSYTDPMMRGIMEASISENDLDLYTANLGGLPLLARVGGDDTNVPPYHTRRLVRMVDEWSRELQSTKYKLINNRYVEDPGKGHWFEGVLNDQIVQPFIADHTSPLLNPNLHLPSLPNPFTITTLNPASTGSRGGIKILQLIVPFRQVLLTVELRKLGLIDKEPIGNSQLQMFEDLVSSEITDKMKLILGALMELTSTHHQMMQLAADLLWISRERNPTTYGPTSLIFSQPFRIVIPSSPSANLSLYTHLAQHISTSWYMYGRGSVQIIKDVDVLDGITARYNLIVLGDPRDNVYTLRRSQGGGSKLLTFLPNGGLQIVDRIYDQPGTGAVFLAPSPARTRLCLFVTGVDYLGLLRALWTIPFQTGVQVPDFMIVGEEYGDPSSGWTAVGGSPTKGSGGILAAGFWNNTWEYDPSAGYLH</sequence>
<evidence type="ECO:0000256" key="10">
    <source>
        <dbReference type="PROSITE-ProRule" id="PRU00282"/>
    </source>
</evidence>
<dbReference type="InterPro" id="IPR050391">
    <property type="entry name" value="Mito_Metabolite_Transporter"/>
</dbReference>
<comment type="caution">
    <text evidence="11">The sequence shown here is derived from an EMBL/GenBank/DDBJ whole genome shotgun (WGS) entry which is preliminary data.</text>
</comment>
<evidence type="ECO:0000256" key="7">
    <source>
        <dbReference type="ARBA" id="ARBA00022989"/>
    </source>
</evidence>